<dbReference type="OrthoDB" id="10418365at2759"/>
<feature type="region of interest" description="Disordered" evidence="1">
    <location>
        <begin position="173"/>
        <end position="259"/>
    </location>
</feature>
<evidence type="ECO:0000313" key="2">
    <source>
        <dbReference type="EMBL" id="KAG0663721.1"/>
    </source>
</evidence>
<reference evidence="2 3" key="1">
    <citation type="submission" date="2020-11" db="EMBL/GenBank/DDBJ databases">
        <title>Kefir isolates.</title>
        <authorList>
            <person name="Marcisauskas S."/>
            <person name="Kim Y."/>
            <person name="Blasche S."/>
        </authorList>
    </citation>
    <scope>NUCLEOTIDE SEQUENCE [LARGE SCALE GENOMIC DNA]</scope>
    <source>
        <strain evidence="2 3">KR</strain>
    </source>
</reference>
<feature type="region of interest" description="Disordered" evidence="1">
    <location>
        <begin position="84"/>
        <end position="137"/>
    </location>
</feature>
<dbReference type="AlphaFoldDB" id="A0A9P7B777"/>
<keyword evidence="3" id="KW-1185">Reference proteome</keyword>
<gene>
    <name evidence="2" type="ORF">C6P46_002290</name>
</gene>
<organism evidence="2 3">
    <name type="scientific">Rhodotorula mucilaginosa</name>
    <name type="common">Yeast</name>
    <name type="synonym">Rhodotorula rubra</name>
    <dbReference type="NCBI Taxonomy" id="5537"/>
    <lineage>
        <taxon>Eukaryota</taxon>
        <taxon>Fungi</taxon>
        <taxon>Dikarya</taxon>
        <taxon>Basidiomycota</taxon>
        <taxon>Pucciniomycotina</taxon>
        <taxon>Microbotryomycetes</taxon>
        <taxon>Sporidiobolales</taxon>
        <taxon>Sporidiobolaceae</taxon>
        <taxon>Rhodotorula</taxon>
    </lineage>
</organism>
<feature type="compositionally biased region" description="Polar residues" evidence="1">
    <location>
        <begin position="109"/>
        <end position="137"/>
    </location>
</feature>
<accession>A0A9P7B777</accession>
<evidence type="ECO:0000313" key="3">
    <source>
        <dbReference type="Proteomes" id="UP000777482"/>
    </source>
</evidence>
<protein>
    <submittedName>
        <fullName evidence="2">Uncharacterized protein</fullName>
    </submittedName>
</protein>
<feature type="compositionally biased region" description="Acidic residues" evidence="1">
    <location>
        <begin position="209"/>
        <end position="227"/>
    </location>
</feature>
<evidence type="ECO:0000256" key="1">
    <source>
        <dbReference type="SAM" id="MobiDB-lite"/>
    </source>
</evidence>
<feature type="compositionally biased region" description="Basic and acidic residues" evidence="1">
    <location>
        <begin position="191"/>
        <end position="206"/>
    </location>
</feature>
<sequence length="259" mass="27172">MNGTVPFPSAPLDDDRLRHFWSAAPRHFCSASSTTRSCACYCPRSGYAFDWLANAVQQQATTASRLENKVDRLAVLLETALTGGGLPAESTSDGHYMTPNDASEAGETAASSDPSSFPEPQSTAASDVDKSTVQPGSSQETVAFAAAGGGADSLPHRLSKFLRLATSSSAANGLVGAHDPSGTSPPSPSEDYDRLSTTSHDDHDSSTCESDDDDDGFGDESERDEDQSNGNASFEAKTAAAVWPDRAGRRVGSWLESVE</sequence>
<dbReference type="Proteomes" id="UP000777482">
    <property type="component" value="Unassembled WGS sequence"/>
</dbReference>
<name>A0A9P7B777_RHOMI</name>
<proteinExistence type="predicted"/>
<comment type="caution">
    <text evidence="2">The sequence shown here is derived from an EMBL/GenBank/DDBJ whole genome shotgun (WGS) entry which is preliminary data.</text>
</comment>
<dbReference type="EMBL" id="PUHQ01000018">
    <property type="protein sequence ID" value="KAG0663721.1"/>
    <property type="molecule type" value="Genomic_DNA"/>
</dbReference>